<sequence>MGKQLSFDFLPELDRRRTQKAVEEALEKYRIYKYLTFEEREATITASYELREGGSSGRISDQTASIATHNVDAREYRKRYCERVERAVSKLPPMERFLIKERYLCEDADYITDVHVYSFKFQPPISERKYTKIRWKAFYKLAFILDIAVEKGMEE</sequence>
<proteinExistence type="predicted"/>
<reference evidence="1" key="1">
    <citation type="submission" date="2023-07" db="EMBL/GenBank/DDBJ databases">
        <authorList>
            <person name="Aktuganov G."/>
            <person name="Boyko T."/>
            <person name="Delegan Y."/>
            <person name="Galimzianova N."/>
            <person name="Gilvanova E."/>
            <person name="Korobov V."/>
            <person name="Kuzmina L."/>
            <person name="Melentiev A."/>
            <person name="Milman P."/>
            <person name="Ryabova A."/>
            <person name="Stupak E."/>
            <person name="Yasakov T."/>
            <person name="Zharikova N."/>
            <person name="Zhurenko E."/>
        </authorList>
    </citation>
    <scope>NUCLEOTIDE SEQUENCE</scope>
    <source>
        <strain evidence="1">IB-739</strain>
    </source>
</reference>
<protein>
    <submittedName>
        <fullName evidence="1">ArpU family phage packaging/lysis transcriptional regulator</fullName>
    </submittedName>
</protein>
<name>A0ABT8VFB4_9BACL</name>
<dbReference type="NCBIfam" id="TIGR01637">
    <property type="entry name" value="phage_arpU"/>
    <property type="match status" value="1"/>
</dbReference>
<evidence type="ECO:0000313" key="1">
    <source>
        <dbReference type="EMBL" id="MDO3679675.1"/>
    </source>
</evidence>
<keyword evidence="2" id="KW-1185">Reference proteome</keyword>
<dbReference type="EMBL" id="JAUMKJ010000029">
    <property type="protein sequence ID" value="MDO3679675.1"/>
    <property type="molecule type" value="Genomic_DNA"/>
</dbReference>
<comment type="caution">
    <text evidence="1">The sequence shown here is derived from an EMBL/GenBank/DDBJ whole genome shotgun (WGS) entry which is preliminary data.</text>
</comment>
<evidence type="ECO:0000313" key="2">
    <source>
        <dbReference type="Proteomes" id="UP001168883"/>
    </source>
</evidence>
<dbReference type="InterPro" id="IPR006524">
    <property type="entry name" value="ArpU-like"/>
</dbReference>
<dbReference type="RefSeq" id="WP_302879851.1">
    <property type="nucleotide sequence ID" value="NZ_JAUMKJ010000029.1"/>
</dbReference>
<gene>
    <name evidence="1" type="ORF">Q3C12_21930</name>
</gene>
<organism evidence="1 2">
    <name type="scientific">Paenibacillus ehimensis</name>
    <dbReference type="NCBI Taxonomy" id="79264"/>
    <lineage>
        <taxon>Bacteria</taxon>
        <taxon>Bacillati</taxon>
        <taxon>Bacillota</taxon>
        <taxon>Bacilli</taxon>
        <taxon>Bacillales</taxon>
        <taxon>Paenibacillaceae</taxon>
        <taxon>Paenibacillus</taxon>
    </lineage>
</organism>
<accession>A0ABT8VFB4</accession>
<dbReference type="Proteomes" id="UP001168883">
    <property type="component" value="Unassembled WGS sequence"/>
</dbReference>